<feature type="domain" description="C2H2-type" evidence="11">
    <location>
        <begin position="659"/>
        <end position="688"/>
    </location>
</feature>
<comment type="caution">
    <text evidence="12">The sequence shown here is derived from an EMBL/GenBank/DDBJ whole genome shotgun (WGS) entry which is preliminary data.</text>
</comment>
<organism evidence="12 13">
    <name type="scientific">Mortierella hygrophila</name>
    <dbReference type="NCBI Taxonomy" id="979708"/>
    <lineage>
        <taxon>Eukaryota</taxon>
        <taxon>Fungi</taxon>
        <taxon>Fungi incertae sedis</taxon>
        <taxon>Mucoromycota</taxon>
        <taxon>Mortierellomycotina</taxon>
        <taxon>Mortierellomycetes</taxon>
        <taxon>Mortierellales</taxon>
        <taxon>Mortierellaceae</taxon>
        <taxon>Mortierella</taxon>
    </lineage>
</organism>
<dbReference type="PROSITE" id="PS00028">
    <property type="entry name" value="ZINC_FINGER_C2H2_1"/>
    <property type="match status" value="3"/>
</dbReference>
<dbReference type="InterPro" id="IPR043359">
    <property type="entry name" value="GLI-like"/>
</dbReference>
<proteinExistence type="inferred from homology"/>
<keyword evidence="7" id="KW-0238">DNA-binding</keyword>
<keyword evidence="8" id="KW-0539">Nucleus</keyword>
<feature type="compositionally biased region" description="Polar residues" evidence="10">
    <location>
        <begin position="162"/>
        <end position="173"/>
    </location>
</feature>
<accession>A0A9P6F4D6</accession>
<dbReference type="GO" id="GO:0008270">
    <property type="term" value="F:zinc ion binding"/>
    <property type="evidence" value="ECO:0007669"/>
    <property type="project" value="UniProtKB-KW"/>
</dbReference>
<dbReference type="AlphaFoldDB" id="A0A9P6F4D6"/>
<evidence type="ECO:0000259" key="11">
    <source>
        <dbReference type="PROSITE" id="PS50157"/>
    </source>
</evidence>
<dbReference type="EMBL" id="JAAAXW010000133">
    <property type="protein sequence ID" value="KAF9542645.1"/>
    <property type="molecule type" value="Genomic_DNA"/>
</dbReference>
<feature type="region of interest" description="Disordered" evidence="10">
    <location>
        <begin position="214"/>
        <end position="248"/>
    </location>
</feature>
<reference evidence="12" key="1">
    <citation type="journal article" date="2020" name="Fungal Divers.">
        <title>Resolving the Mortierellaceae phylogeny through synthesis of multi-gene phylogenetics and phylogenomics.</title>
        <authorList>
            <person name="Vandepol N."/>
            <person name="Liber J."/>
            <person name="Desiro A."/>
            <person name="Na H."/>
            <person name="Kennedy M."/>
            <person name="Barry K."/>
            <person name="Grigoriev I.V."/>
            <person name="Miller A.N."/>
            <person name="O'Donnell K."/>
            <person name="Stajich J.E."/>
            <person name="Bonito G."/>
        </authorList>
    </citation>
    <scope>NUCLEOTIDE SEQUENCE</scope>
    <source>
        <strain evidence="12">NRRL 2591</strain>
    </source>
</reference>
<dbReference type="FunFam" id="3.30.160.60:FF:002343">
    <property type="entry name" value="Zinc finger protein 33A"/>
    <property type="match status" value="1"/>
</dbReference>
<dbReference type="Pfam" id="PF00096">
    <property type="entry name" value="zf-C2H2"/>
    <property type="match status" value="1"/>
</dbReference>
<dbReference type="Proteomes" id="UP000723463">
    <property type="component" value="Unassembled WGS sequence"/>
</dbReference>
<dbReference type="Pfam" id="PF23561">
    <property type="entry name" value="zf-C2H2_15"/>
    <property type="match status" value="1"/>
</dbReference>
<feature type="region of interest" description="Disordered" evidence="10">
    <location>
        <begin position="434"/>
        <end position="509"/>
    </location>
</feature>
<dbReference type="SMART" id="SM00355">
    <property type="entry name" value="ZnF_C2H2"/>
    <property type="match status" value="4"/>
</dbReference>
<evidence type="ECO:0000313" key="12">
    <source>
        <dbReference type="EMBL" id="KAF9542645.1"/>
    </source>
</evidence>
<name>A0A9P6F4D6_9FUNG</name>
<dbReference type="GO" id="GO:0000981">
    <property type="term" value="F:DNA-binding transcription factor activity, RNA polymerase II-specific"/>
    <property type="evidence" value="ECO:0007669"/>
    <property type="project" value="TreeGrafter"/>
</dbReference>
<evidence type="ECO:0000256" key="3">
    <source>
        <dbReference type="ARBA" id="ARBA00022723"/>
    </source>
</evidence>
<feature type="region of interest" description="Disordered" evidence="10">
    <location>
        <begin position="162"/>
        <end position="184"/>
    </location>
</feature>
<evidence type="ECO:0000256" key="7">
    <source>
        <dbReference type="ARBA" id="ARBA00023125"/>
    </source>
</evidence>
<feature type="compositionally biased region" description="Low complexity" evidence="10">
    <location>
        <begin position="725"/>
        <end position="755"/>
    </location>
</feature>
<evidence type="ECO:0000256" key="4">
    <source>
        <dbReference type="ARBA" id="ARBA00022737"/>
    </source>
</evidence>
<keyword evidence="4" id="KW-0677">Repeat</keyword>
<feature type="compositionally biased region" description="Pro residues" evidence="10">
    <location>
        <begin position="487"/>
        <end position="498"/>
    </location>
</feature>
<feature type="domain" description="C2H2-type" evidence="11">
    <location>
        <begin position="689"/>
        <end position="713"/>
    </location>
</feature>
<evidence type="ECO:0000256" key="5">
    <source>
        <dbReference type="ARBA" id="ARBA00022771"/>
    </source>
</evidence>
<feature type="compositionally biased region" description="Low complexity" evidence="10">
    <location>
        <begin position="228"/>
        <end position="241"/>
    </location>
</feature>
<keyword evidence="3" id="KW-0479">Metal-binding</keyword>
<evidence type="ECO:0000256" key="8">
    <source>
        <dbReference type="ARBA" id="ARBA00023242"/>
    </source>
</evidence>
<feature type="region of interest" description="Disordered" evidence="10">
    <location>
        <begin position="717"/>
        <end position="786"/>
    </location>
</feature>
<keyword evidence="5 9" id="KW-0863">Zinc-finger</keyword>
<protein>
    <recommendedName>
        <fullName evidence="11">C2H2-type domain-containing protein</fullName>
    </recommendedName>
</protein>
<dbReference type="PROSITE" id="PS50157">
    <property type="entry name" value="ZINC_FINGER_C2H2_2"/>
    <property type="match status" value="3"/>
</dbReference>
<feature type="region of interest" description="Disordered" evidence="10">
    <location>
        <begin position="27"/>
        <end position="61"/>
    </location>
</feature>
<keyword evidence="6" id="KW-0862">Zinc</keyword>
<evidence type="ECO:0000256" key="1">
    <source>
        <dbReference type="ARBA" id="ARBA00004123"/>
    </source>
</evidence>
<feature type="compositionally biased region" description="Acidic residues" evidence="10">
    <location>
        <begin position="541"/>
        <end position="567"/>
    </location>
</feature>
<dbReference type="GO" id="GO:0005634">
    <property type="term" value="C:nucleus"/>
    <property type="evidence" value="ECO:0007669"/>
    <property type="project" value="UniProtKB-SubCell"/>
</dbReference>
<sequence length="982" mass="106349">MLPNGMPAPDMSMHPNALMMQERLVATAHSRSHTPVIPSQPPSHAPRGMHRHHPSFDGQPSLDMQVLNVQMQQQAQVQAQVQAQAQAHHQQQQQQQQVQEMMHHAAAIVSSQQGLVSPIEASMPPLMMPMGPNMLVMSAAQIMTSTAQAIDSMASAGVGLSQENQGSQLPTMIQQQQQQHGLDPSGFSVQSIPHTIGQVPSAGMAYPTPLATSESMSSFTPMVPSMQPTASHPSSSNSSPAFTPPEPTMATITEANATRHRRHPSSGHHSPELRIMLQKQDFLQQQNQKMAAKEQAMFDKSHRVEPHQSRSPRAPGLKINVSDMQVREMPLSALGSPTESGHIYSPGPLSAASPSVGPVSGFFGETLMEVSSTFRRHNLNDPALIAPSLMDVKIEPLELEPPSTRSELAELTKQELIEKVMQYERQMEGSIPLRRMSIVKPEPCDKEPARESQVVSPTPSAPIAQPPALQQHSTQQDETPQRTTLSSPPPPTLSPPPQAHKHHSAQEDVIKEEPKLTSPVLSPYAVKSPTNLHAVLASSQNEEEDDGEDEDEENEEELEDDEGDDHDEPPTKSRKRSADGPAEEEESEAPLQLVCLWRDCNLTFDAMMALNEHVADVHIGSGKACYTCDWKNCPRMMKPFTKRHKMYNHLRTHTGERPFRCLVPGCDKKFSRPDSLTTHTKTHSNIRPYICPVDGCTKAYYHARSLKKHELAHDVKSVSHSNLRGTGAAHGSGTTTAQDQSASTSNHSSSQQSHPHFSHPYHPDYTGGTGRKHRRQQSQNANLAVTSEVTLKSTAAPISSIAPTTMSISSGTSMMGFNSALLSPALSTHSSSSSVPTLSMVMNNDHSRHEGGMVALDPMYQTVNNAAASPEATNPHLSPSGSPGFQNAIIPTSAAASMAMGMTMTSGISHANLVAHSTMQPAVSGINLAMIQNDGKGYMMPTDQHGAIVTSSDLGTSHLTTNQAGADLGYGLMPVDPHPMQQ</sequence>
<evidence type="ECO:0000256" key="9">
    <source>
        <dbReference type="PROSITE-ProRule" id="PRU00042"/>
    </source>
</evidence>
<feature type="domain" description="C2H2-type" evidence="11">
    <location>
        <begin position="626"/>
        <end position="658"/>
    </location>
</feature>
<evidence type="ECO:0000313" key="13">
    <source>
        <dbReference type="Proteomes" id="UP000723463"/>
    </source>
</evidence>
<dbReference type="InterPro" id="IPR013087">
    <property type="entry name" value="Znf_C2H2_type"/>
</dbReference>
<dbReference type="Gene3D" id="3.30.160.60">
    <property type="entry name" value="Classic Zinc Finger"/>
    <property type="match status" value="4"/>
</dbReference>
<dbReference type="PANTHER" id="PTHR45718:SF8">
    <property type="entry name" value="GLIS FAMILY ZINC FINGER 2"/>
    <property type="match status" value="1"/>
</dbReference>
<feature type="compositionally biased region" description="Polar residues" evidence="10">
    <location>
        <begin position="468"/>
        <end position="482"/>
    </location>
</feature>
<evidence type="ECO:0000256" key="2">
    <source>
        <dbReference type="ARBA" id="ARBA00010831"/>
    </source>
</evidence>
<feature type="compositionally biased region" description="Polar residues" evidence="10">
    <location>
        <begin position="777"/>
        <end position="786"/>
    </location>
</feature>
<gene>
    <name evidence="12" type="ORF">EC957_001779</name>
</gene>
<keyword evidence="13" id="KW-1185">Reference proteome</keyword>
<feature type="region of interest" description="Disordered" evidence="10">
    <location>
        <begin position="537"/>
        <end position="588"/>
    </location>
</feature>
<evidence type="ECO:0000256" key="6">
    <source>
        <dbReference type="ARBA" id="ARBA00022833"/>
    </source>
</evidence>
<dbReference type="GO" id="GO:0000978">
    <property type="term" value="F:RNA polymerase II cis-regulatory region sequence-specific DNA binding"/>
    <property type="evidence" value="ECO:0007669"/>
    <property type="project" value="TreeGrafter"/>
</dbReference>
<evidence type="ECO:0000256" key="10">
    <source>
        <dbReference type="SAM" id="MobiDB-lite"/>
    </source>
</evidence>
<comment type="subcellular location">
    <subcellularLocation>
        <location evidence="1">Nucleus</location>
    </subcellularLocation>
</comment>
<dbReference type="InterPro" id="IPR056436">
    <property type="entry name" value="Znf-C2H2_ZIC1-5/GLI1-3-like"/>
</dbReference>
<comment type="similarity">
    <text evidence="2">Belongs to the GLI C2H2-type zinc-finger protein family.</text>
</comment>
<dbReference type="SUPFAM" id="SSF57667">
    <property type="entry name" value="beta-beta-alpha zinc fingers"/>
    <property type="match status" value="3"/>
</dbReference>
<dbReference type="InterPro" id="IPR036236">
    <property type="entry name" value="Znf_C2H2_sf"/>
</dbReference>
<dbReference type="PANTHER" id="PTHR45718">
    <property type="entry name" value="TRANSCRIPTIONAL ACTIVATOR CUBITUS INTERRUPTUS"/>
    <property type="match status" value="1"/>
</dbReference>